<dbReference type="InterPro" id="IPR050491">
    <property type="entry name" value="AmpC-like"/>
</dbReference>
<dbReference type="EMBL" id="WTYJ01000002">
    <property type="protein sequence ID" value="MXO99748.1"/>
    <property type="molecule type" value="Genomic_DNA"/>
</dbReference>
<evidence type="ECO:0000256" key="1">
    <source>
        <dbReference type="SAM" id="SignalP"/>
    </source>
</evidence>
<evidence type="ECO:0000313" key="3">
    <source>
        <dbReference type="EMBL" id="MXO99748.1"/>
    </source>
</evidence>
<keyword evidence="3" id="KW-0378">Hydrolase</keyword>
<dbReference type="PANTHER" id="PTHR46825:SF9">
    <property type="entry name" value="BETA-LACTAMASE-RELATED DOMAIN-CONTAINING PROTEIN"/>
    <property type="match status" value="1"/>
</dbReference>
<feature type="domain" description="Beta-lactamase-related" evidence="2">
    <location>
        <begin position="62"/>
        <end position="386"/>
    </location>
</feature>
<gene>
    <name evidence="3" type="ORF">GRI97_12190</name>
</gene>
<dbReference type="GO" id="GO:0016787">
    <property type="term" value="F:hydrolase activity"/>
    <property type="evidence" value="ECO:0007669"/>
    <property type="project" value="UniProtKB-KW"/>
</dbReference>
<keyword evidence="1" id="KW-0732">Signal</keyword>
<evidence type="ECO:0000259" key="2">
    <source>
        <dbReference type="Pfam" id="PF00144"/>
    </source>
</evidence>
<dbReference type="AlphaFoldDB" id="A0A6I4TYM2"/>
<protein>
    <submittedName>
        <fullName evidence="3">Serine hydrolase</fullName>
    </submittedName>
</protein>
<dbReference type="PANTHER" id="PTHR46825">
    <property type="entry name" value="D-ALANYL-D-ALANINE-CARBOXYPEPTIDASE/ENDOPEPTIDASE AMPH"/>
    <property type="match status" value="1"/>
</dbReference>
<organism evidence="3 4">
    <name type="scientific">Croceibacterium xixiisoli</name>
    <dbReference type="NCBI Taxonomy" id="1476466"/>
    <lineage>
        <taxon>Bacteria</taxon>
        <taxon>Pseudomonadati</taxon>
        <taxon>Pseudomonadota</taxon>
        <taxon>Alphaproteobacteria</taxon>
        <taxon>Sphingomonadales</taxon>
        <taxon>Erythrobacteraceae</taxon>
        <taxon>Croceibacterium</taxon>
    </lineage>
</organism>
<dbReference type="InterPro" id="IPR001466">
    <property type="entry name" value="Beta-lactam-related"/>
</dbReference>
<keyword evidence="4" id="KW-1185">Reference proteome</keyword>
<dbReference type="RefSeq" id="WP_161391441.1">
    <property type="nucleotide sequence ID" value="NZ_JBHSCP010000001.1"/>
</dbReference>
<feature type="signal peptide" evidence="1">
    <location>
        <begin position="1"/>
        <end position="29"/>
    </location>
</feature>
<reference evidence="3 4" key="1">
    <citation type="submission" date="2019-12" db="EMBL/GenBank/DDBJ databases">
        <title>Genomic-based taxomic classification of the family Erythrobacteraceae.</title>
        <authorList>
            <person name="Xu L."/>
        </authorList>
    </citation>
    <scope>NUCLEOTIDE SEQUENCE [LARGE SCALE GENOMIC DNA]</scope>
    <source>
        <strain evidence="3 4">S36</strain>
    </source>
</reference>
<comment type="caution">
    <text evidence="3">The sequence shown here is derived from an EMBL/GenBank/DDBJ whole genome shotgun (WGS) entry which is preliminary data.</text>
</comment>
<dbReference type="Gene3D" id="3.40.710.10">
    <property type="entry name" value="DD-peptidase/beta-lactamase superfamily"/>
    <property type="match status" value="1"/>
</dbReference>
<dbReference type="InterPro" id="IPR012338">
    <property type="entry name" value="Beta-lactam/transpept-like"/>
</dbReference>
<evidence type="ECO:0000313" key="4">
    <source>
        <dbReference type="Proteomes" id="UP000469430"/>
    </source>
</evidence>
<feature type="chain" id="PRO_5026158386" evidence="1">
    <location>
        <begin position="30"/>
        <end position="503"/>
    </location>
</feature>
<dbReference type="Proteomes" id="UP000469430">
    <property type="component" value="Unassembled WGS sequence"/>
</dbReference>
<sequence>MIKASHIALALRASILPFLALPAALQAQAPTQVAAPATAATPAQDAKEQEQQEAFAVIDGWLKAMTAFRQVPGLSAGVVSGDDLIWSAGYGHVDAAGKMPATPATVYPICSISKLYTAIATMQEVEAGRLQLDKPLTDALPWAQFHEVDPASGPVTLRGLLTHGAGVPREPGFEYWAPPFTFPTRDQVRATFAGEGQTRLYGGFTHYQYSNLGLTLAGEAVAASSGQSYADYVTLHILQPLGLSHTTPFLPAEAIGRGKAVGHGFPKRDGTRDELQPFNAEGITPAAGFASSVEDMAKFAAWQFRLLRTGDTEVLTSGTLRDMQRIQFVDPDSDLTRGLGFGVYREGRKSYVGHSGECPGFFSQILMHNPSETALIVMMNAAEPSRPYINAIFGILDKRRGFAFKGGAPMAMDLAPYKGLYSAQPWGSERMVMPWAGGLAVLGLPNMNPSDGLSFLKPVAPDQFRRVRDDGSEAELVQFERGADGKVTRLVWHATPSVRIGDL</sequence>
<dbReference type="SUPFAM" id="SSF56601">
    <property type="entry name" value="beta-lactamase/transpeptidase-like"/>
    <property type="match status" value="1"/>
</dbReference>
<name>A0A6I4TYM2_9SPHN</name>
<proteinExistence type="predicted"/>
<accession>A0A6I4TYM2</accession>
<dbReference type="Pfam" id="PF00144">
    <property type="entry name" value="Beta-lactamase"/>
    <property type="match status" value="1"/>
</dbReference>
<dbReference type="OrthoDB" id="9804448at2"/>